<dbReference type="AlphaFoldDB" id="A0A4S2KE99"/>
<dbReference type="EMBL" id="QBLH01002718">
    <property type="protein sequence ID" value="TGZ47673.1"/>
    <property type="molecule type" value="Genomic_DNA"/>
</dbReference>
<gene>
    <name evidence="1" type="ORF">DBV15_03715</name>
</gene>
<name>A0A4S2KE99_9HYME</name>
<evidence type="ECO:0000313" key="1">
    <source>
        <dbReference type="EMBL" id="TGZ47673.1"/>
    </source>
</evidence>
<proteinExistence type="predicted"/>
<evidence type="ECO:0000313" key="2">
    <source>
        <dbReference type="Proteomes" id="UP000310200"/>
    </source>
</evidence>
<sequence>MSSRCSKRTKVWPAVGQWVQTGFKDSDSAISCTADPNWIRISHNSTKGSKSDLILVYHRLSGRELRYSTG</sequence>
<keyword evidence="2" id="KW-1185">Reference proteome</keyword>
<comment type="caution">
    <text evidence="1">The sequence shown here is derived from an EMBL/GenBank/DDBJ whole genome shotgun (WGS) entry which is preliminary data.</text>
</comment>
<accession>A0A4S2KE99</accession>
<reference evidence="1 2" key="1">
    <citation type="journal article" date="2019" name="Philos. Trans. R. Soc. Lond., B, Biol. Sci.">
        <title>Ant behaviour and brain gene expression of defending hosts depend on the ecological success of the intruding social parasite.</title>
        <authorList>
            <person name="Kaur R."/>
            <person name="Stoldt M."/>
            <person name="Jongepier E."/>
            <person name="Feldmeyer B."/>
            <person name="Menzel F."/>
            <person name="Bornberg-Bauer E."/>
            <person name="Foitzik S."/>
        </authorList>
    </citation>
    <scope>NUCLEOTIDE SEQUENCE [LARGE SCALE GENOMIC DNA]</scope>
    <source>
        <tissue evidence="1">Whole body</tissue>
    </source>
</reference>
<protein>
    <submittedName>
        <fullName evidence="1">Uncharacterized protein</fullName>
    </submittedName>
</protein>
<organism evidence="1 2">
    <name type="scientific">Temnothorax longispinosus</name>
    <dbReference type="NCBI Taxonomy" id="300112"/>
    <lineage>
        <taxon>Eukaryota</taxon>
        <taxon>Metazoa</taxon>
        <taxon>Ecdysozoa</taxon>
        <taxon>Arthropoda</taxon>
        <taxon>Hexapoda</taxon>
        <taxon>Insecta</taxon>
        <taxon>Pterygota</taxon>
        <taxon>Neoptera</taxon>
        <taxon>Endopterygota</taxon>
        <taxon>Hymenoptera</taxon>
        <taxon>Apocrita</taxon>
        <taxon>Aculeata</taxon>
        <taxon>Formicoidea</taxon>
        <taxon>Formicidae</taxon>
        <taxon>Myrmicinae</taxon>
        <taxon>Temnothorax</taxon>
    </lineage>
</organism>
<dbReference type="Proteomes" id="UP000310200">
    <property type="component" value="Unassembled WGS sequence"/>
</dbReference>